<evidence type="ECO:0000313" key="3">
    <source>
        <dbReference type="Proteomes" id="UP001165090"/>
    </source>
</evidence>
<name>A0ABQ5RU56_9CHLO</name>
<feature type="region of interest" description="Disordered" evidence="1">
    <location>
        <begin position="66"/>
        <end position="179"/>
    </location>
</feature>
<feature type="non-terminal residue" evidence="2">
    <location>
        <position position="1"/>
    </location>
</feature>
<feature type="compositionally biased region" description="Low complexity" evidence="1">
    <location>
        <begin position="109"/>
        <end position="124"/>
    </location>
</feature>
<feature type="region of interest" description="Disordered" evidence="1">
    <location>
        <begin position="1"/>
        <end position="31"/>
    </location>
</feature>
<gene>
    <name evidence="2" type="ORF">VaNZ11_003393</name>
</gene>
<accession>A0ABQ5RU56</accession>
<proteinExistence type="predicted"/>
<sequence>PPPPPEGGKRLRPRRSYGPAPPPAPDPLMKPLLDLRPDIARAVQEKKVQFMDLSRLNDKQKRHFVEHQARQRLQQQAQQQERQLQHLQQQQQALQQLRRQQKREGSGLEGAVEEAAAAAQAWPGDDGQKHTLMHGQDHAGTESYDNVYDGEEDTEEYDTEGEGEQEEEQQEDDDQEYGTVLDAEKLQLLVEASQQEGLSLEETLAQAVAMGVRLPEAVLQEAGVSPPSEAALVRAREEYDRMFQACAAEEGLAVGAAQQTSLTSDVTDPDTGSNDRHLMQRAVAGEYYGEAVGSSQASATWSLPGMSSSSTPSRPAGAPLPTSRHDGSGSGSSSGSRPWGAGLAAKRRRSPGPSS</sequence>
<feature type="compositionally biased region" description="Low complexity" evidence="1">
    <location>
        <begin position="302"/>
        <end position="319"/>
    </location>
</feature>
<feature type="compositionally biased region" description="Low complexity" evidence="1">
    <location>
        <begin position="71"/>
        <end position="98"/>
    </location>
</feature>
<feature type="compositionally biased region" description="Pro residues" evidence="1">
    <location>
        <begin position="19"/>
        <end position="28"/>
    </location>
</feature>
<evidence type="ECO:0000256" key="1">
    <source>
        <dbReference type="SAM" id="MobiDB-lite"/>
    </source>
</evidence>
<organism evidence="2 3">
    <name type="scientific">Volvox africanus</name>
    <dbReference type="NCBI Taxonomy" id="51714"/>
    <lineage>
        <taxon>Eukaryota</taxon>
        <taxon>Viridiplantae</taxon>
        <taxon>Chlorophyta</taxon>
        <taxon>core chlorophytes</taxon>
        <taxon>Chlorophyceae</taxon>
        <taxon>CS clade</taxon>
        <taxon>Chlamydomonadales</taxon>
        <taxon>Volvocaceae</taxon>
        <taxon>Volvox</taxon>
    </lineage>
</organism>
<keyword evidence="3" id="KW-1185">Reference proteome</keyword>
<comment type="caution">
    <text evidence="2">The sequence shown here is derived from an EMBL/GenBank/DDBJ whole genome shotgun (WGS) entry which is preliminary data.</text>
</comment>
<feature type="region of interest" description="Disordered" evidence="1">
    <location>
        <begin position="299"/>
        <end position="355"/>
    </location>
</feature>
<evidence type="ECO:0000313" key="2">
    <source>
        <dbReference type="EMBL" id="GLI61120.1"/>
    </source>
</evidence>
<dbReference type="Proteomes" id="UP001165090">
    <property type="component" value="Unassembled WGS sequence"/>
</dbReference>
<protein>
    <submittedName>
        <fullName evidence="2">Uncharacterized protein</fullName>
    </submittedName>
</protein>
<feature type="compositionally biased region" description="Acidic residues" evidence="1">
    <location>
        <begin position="148"/>
        <end position="176"/>
    </location>
</feature>
<reference evidence="2 3" key="1">
    <citation type="journal article" date="2023" name="IScience">
        <title>Expanded male sex-determining region conserved during the evolution of homothallism in the green alga Volvox.</title>
        <authorList>
            <person name="Yamamoto K."/>
            <person name="Matsuzaki R."/>
            <person name="Mahakham W."/>
            <person name="Heman W."/>
            <person name="Sekimoto H."/>
            <person name="Kawachi M."/>
            <person name="Minakuchi Y."/>
            <person name="Toyoda A."/>
            <person name="Nozaki H."/>
        </authorList>
    </citation>
    <scope>NUCLEOTIDE SEQUENCE [LARGE SCALE GENOMIC DNA]</scope>
    <source>
        <strain evidence="2 3">NIES-4468</strain>
    </source>
</reference>
<dbReference type="EMBL" id="BSDZ01000009">
    <property type="protein sequence ID" value="GLI61120.1"/>
    <property type="molecule type" value="Genomic_DNA"/>
</dbReference>
<feature type="compositionally biased region" description="Basic residues" evidence="1">
    <location>
        <begin position="345"/>
        <end position="355"/>
    </location>
</feature>